<sequence length="678" mass="76727">MPKQKYTTSPPSSRRDPTNRHPCHGVEGLEHGLHYGPGSYDIWNRDGDLCGRSSMIRVMRTGVGCAWISDIHISIFHDETRVTQLKEFCDLTLNAIKPSVVLASGDLTDAKSEDKMGSRQYVEEWEAYKNVLQACRVTEKTVWLDIRGNHDNFNVPDLTSKYNYYRNYSIQGQAHPKSYMYQMQKGRELYSFIGMDACLDPGPRRPFNFVGVLSQAEMDHVMKLSDDAKKTGSNNIIWFGHYPTSCILAPGPGGVRALIAKYPESIVYVCGHYHTLGGMVPNMYTLQQAGFLELELGDWKDNRMYRVLAVDHGMFSFVDVKHGDWPVTVVTNPKHALFMMPAREPVYRVLQSTHIRVLGFSVSPIESIAVKVDDGNWHNCTHVKGPLYVHPWDPNLYATGIHQIHVIIKDVTGRQKISTQPFSLDGTRMSFQVLPRLALMSNISSVFQFLFGTVLTLCVLPLCILKYLHKLVKARKLQRPRLSVHFFQNWIRKIWILSTVDRVFYPLVLYALYLTVGPWSIGEVIEGYTGIIFAWGIIVNGAYLPGSFTYAYGFLQMCTFQLPMTLILAHSVDMRCRSHLTGKSSSLLDRLCQHVPFGVVLTMQLEFAYFFWLSYGTMAFLLGPLRTWSVLLGIVLWHQATTLSEKSLQDAAAVWRNGHGTASGSQEGKIPCLNTTVT</sequence>
<feature type="domain" description="TMEM62 C-terminal" evidence="5">
    <location>
        <begin position="449"/>
        <end position="581"/>
    </location>
</feature>
<comment type="caution">
    <text evidence="6">The sequence shown here is derived from an EMBL/GenBank/DDBJ whole genome shotgun (WGS) entry which is preliminary data.</text>
</comment>
<dbReference type="InterPro" id="IPR056230">
    <property type="entry name" value="TMEM62_C"/>
</dbReference>
<dbReference type="Pfam" id="PF24394">
    <property type="entry name" value="TMEM62_C"/>
    <property type="match status" value="1"/>
</dbReference>
<dbReference type="SUPFAM" id="SSF56300">
    <property type="entry name" value="Metallo-dependent phosphatases"/>
    <property type="match status" value="1"/>
</dbReference>
<feature type="compositionally biased region" description="Polar residues" evidence="1">
    <location>
        <begin position="1"/>
        <end position="12"/>
    </location>
</feature>
<dbReference type="Pfam" id="PF00149">
    <property type="entry name" value="Metallophos"/>
    <property type="match status" value="1"/>
</dbReference>
<feature type="transmembrane region" description="Helical" evidence="2">
    <location>
        <begin position="446"/>
        <end position="469"/>
    </location>
</feature>
<dbReference type="InterPro" id="IPR041871">
    <property type="entry name" value="MPP_TMEM62"/>
</dbReference>
<proteinExistence type="predicted"/>
<name>A0A6L2Q2R0_COPFO</name>
<dbReference type="InterPro" id="IPR056229">
    <property type="entry name" value="Ig_TMM62"/>
</dbReference>
<evidence type="ECO:0000256" key="1">
    <source>
        <dbReference type="SAM" id="MobiDB-lite"/>
    </source>
</evidence>
<keyword evidence="2" id="KW-0812">Transmembrane</keyword>
<dbReference type="InterPro" id="IPR029052">
    <property type="entry name" value="Metallo-depent_PP-like"/>
</dbReference>
<evidence type="ECO:0000259" key="4">
    <source>
        <dbReference type="Pfam" id="PF24384"/>
    </source>
</evidence>
<protein>
    <submittedName>
        <fullName evidence="6">Uncharacterized protein</fullName>
    </submittedName>
</protein>
<keyword evidence="2" id="KW-0472">Membrane</keyword>
<dbReference type="InterPro" id="IPR004843">
    <property type="entry name" value="Calcineurin-like_PHP"/>
</dbReference>
<dbReference type="PANTHER" id="PTHR14795">
    <property type="entry name" value="HELICASE RELATED"/>
    <property type="match status" value="1"/>
</dbReference>
<gene>
    <name evidence="6" type="ORF">Cfor_06459</name>
</gene>
<organism evidence="6 7">
    <name type="scientific">Coptotermes formosanus</name>
    <name type="common">Formosan subterranean termite</name>
    <dbReference type="NCBI Taxonomy" id="36987"/>
    <lineage>
        <taxon>Eukaryota</taxon>
        <taxon>Metazoa</taxon>
        <taxon>Ecdysozoa</taxon>
        <taxon>Arthropoda</taxon>
        <taxon>Hexapoda</taxon>
        <taxon>Insecta</taxon>
        <taxon>Pterygota</taxon>
        <taxon>Neoptera</taxon>
        <taxon>Polyneoptera</taxon>
        <taxon>Dictyoptera</taxon>
        <taxon>Blattodea</taxon>
        <taxon>Blattoidea</taxon>
        <taxon>Termitoidae</taxon>
        <taxon>Rhinotermitidae</taxon>
        <taxon>Coptotermes</taxon>
    </lineage>
</organism>
<dbReference type="AlphaFoldDB" id="A0A6L2Q2R0"/>
<dbReference type="InParanoid" id="A0A6L2Q2R0"/>
<evidence type="ECO:0000313" key="6">
    <source>
        <dbReference type="EMBL" id="GFG39151.1"/>
    </source>
</evidence>
<keyword evidence="7" id="KW-1185">Reference proteome</keyword>
<accession>A0A6L2Q2R0</accession>
<feature type="transmembrane region" description="Helical" evidence="2">
    <location>
        <begin position="618"/>
        <end position="637"/>
    </location>
</feature>
<dbReference type="Proteomes" id="UP000502823">
    <property type="component" value="Unassembled WGS sequence"/>
</dbReference>
<dbReference type="Gene3D" id="3.60.21.10">
    <property type="match status" value="1"/>
</dbReference>
<dbReference type="OrthoDB" id="27234at2759"/>
<dbReference type="CDD" id="cd07401">
    <property type="entry name" value="MPP_TMEM62_N"/>
    <property type="match status" value="1"/>
</dbReference>
<evidence type="ECO:0000259" key="5">
    <source>
        <dbReference type="Pfam" id="PF24394"/>
    </source>
</evidence>
<evidence type="ECO:0000259" key="3">
    <source>
        <dbReference type="Pfam" id="PF00149"/>
    </source>
</evidence>
<feature type="domain" description="TMEM62 Ig-like" evidence="4">
    <location>
        <begin position="325"/>
        <end position="427"/>
    </location>
</feature>
<feature type="region of interest" description="Disordered" evidence="1">
    <location>
        <begin position="1"/>
        <end position="24"/>
    </location>
</feature>
<dbReference type="Pfam" id="PF24384">
    <property type="entry name" value="Ig_TMM62"/>
    <property type="match status" value="1"/>
</dbReference>
<feature type="domain" description="Calcineurin-like phosphoesterase" evidence="3">
    <location>
        <begin position="67"/>
        <end position="275"/>
    </location>
</feature>
<dbReference type="PANTHER" id="PTHR14795:SF0">
    <property type="entry name" value="TRANSMEMBRANE PROTEIN 62"/>
    <property type="match status" value="1"/>
</dbReference>
<reference evidence="7" key="1">
    <citation type="submission" date="2020-01" db="EMBL/GenBank/DDBJ databases">
        <title>Draft genome sequence of the Termite Coptotermes fromosanus.</title>
        <authorList>
            <person name="Itakura S."/>
            <person name="Yosikawa Y."/>
            <person name="Umezawa K."/>
        </authorList>
    </citation>
    <scope>NUCLEOTIDE SEQUENCE [LARGE SCALE GENOMIC DNA]</scope>
</reference>
<evidence type="ECO:0000313" key="7">
    <source>
        <dbReference type="Proteomes" id="UP000502823"/>
    </source>
</evidence>
<dbReference type="GO" id="GO:0016787">
    <property type="term" value="F:hydrolase activity"/>
    <property type="evidence" value="ECO:0007669"/>
    <property type="project" value="InterPro"/>
</dbReference>
<dbReference type="EMBL" id="BLKM01000870">
    <property type="protein sequence ID" value="GFG39151.1"/>
    <property type="molecule type" value="Genomic_DNA"/>
</dbReference>
<evidence type="ECO:0000256" key="2">
    <source>
        <dbReference type="SAM" id="Phobius"/>
    </source>
</evidence>
<keyword evidence="2" id="KW-1133">Transmembrane helix</keyword>